<dbReference type="OMA" id="FIMGRTD"/>
<protein>
    <recommendedName>
        <fullName evidence="3">Acyl-CoA synthetase short-chain family member 3, mitochondrial</fullName>
        <ecNumber evidence="2">6.2.1.1</ecNumber>
    </recommendedName>
    <alternativeName>
        <fullName evidence="4">Acetate--CoA ligase 3</fullName>
    </alternativeName>
</protein>
<dbReference type="PANTHER" id="PTHR43347:SF3">
    <property type="entry name" value="ACYL-COA SYNTHETASE SHORT-CHAIN FAMILY MEMBER 3, MITOCHONDRIAL"/>
    <property type="match status" value="1"/>
</dbReference>
<dbReference type="SUPFAM" id="SSF56801">
    <property type="entry name" value="Acetyl-CoA synthetase-like"/>
    <property type="match status" value="1"/>
</dbReference>
<evidence type="ECO:0000256" key="3">
    <source>
        <dbReference type="ARBA" id="ARBA00040004"/>
    </source>
</evidence>
<evidence type="ECO:0000256" key="4">
    <source>
        <dbReference type="ARBA" id="ARBA00042755"/>
    </source>
</evidence>
<sequence>MYRWSSLSKSILGHPQRLLKECRRALHEVEKLDLVGDKYRQEFQKSIQNPEEYWGEISQNIIWTKPWTKVLDDANSPFTKWFPGGRLSLCYNALDRHVDEGRGNRDALIWDSPITGNKDTYSFLRLQKEVSSLAAILSGLGVQKGDRTLIYMPMIPQTVVAMLASAQEFRVTTAKVFALDNQIISAQPMGLIYWEYLKGFAAKELSTRIRHCQPKAILCASCGVEPSRTIEYKPIIDEALRLANAPDIPVVVYQRPDLAQSVLKPNDLNWDQELSKGQSHDCVEVDSDDPLYILYTSGTTDVQIFPLSLWWSAFSPDEVWWAASDFGWIVGHEYICYSPLLNGNTSIIYEGKPVGTPDAGQFFRVISEHNVSGLFTAPTALRAIKRVDHDILDGKQYDISRISFLINNLQNYFSLVGRSLKYLFVAGEHCDHDTRLWCAQNFKVPILDHWWQTETAHAITATCVGLGNGLYPPKDVTGLPVPGFNVKVLNESGEEAKAEELGRIVCKLPMPPGTFSTLYQAESKFEETYFTKYPGYYDTMDAGMQDEHGYVKVLARDDDVINVAGHRLSTSAIEEAIEEHEDVEEAVGQKPLVSSRIEMRYCLLKKSADNYLNIVTVNGKYYNFYGHKTAKEISSEIVQMVRLSIGPVAAFKLSVAVTALPRTRSGKTARKSIADLAQGKHVKIPPTIEDALVYEPILEILRNIGFAKNASVEI</sequence>
<reference evidence="8 9" key="1">
    <citation type="journal article" date="2018" name="Nat. Ecol. Evol.">
        <title>Genomic signatures of mitonuclear coevolution across populations of Tigriopus californicus.</title>
        <authorList>
            <person name="Barreto F.S."/>
            <person name="Watson E.T."/>
            <person name="Lima T.G."/>
            <person name="Willett C.S."/>
            <person name="Edmands S."/>
            <person name="Li W."/>
            <person name="Burton R.S."/>
        </authorList>
    </citation>
    <scope>NUCLEOTIDE SEQUENCE [LARGE SCALE GENOMIC DNA]</scope>
    <source>
        <strain evidence="8 9">San Diego</strain>
    </source>
</reference>
<name>A0A553P8P1_TIGCA</name>
<evidence type="ECO:0000259" key="6">
    <source>
        <dbReference type="Pfam" id="PF00501"/>
    </source>
</evidence>
<organism evidence="8 9">
    <name type="scientific">Tigriopus californicus</name>
    <name type="common">Marine copepod</name>
    <dbReference type="NCBI Taxonomy" id="6832"/>
    <lineage>
        <taxon>Eukaryota</taxon>
        <taxon>Metazoa</taxon>
        <taxon>Ecdysozoa</taxon>
        <taxon>Arthropoda</taxon>
        <taxon>Crustacea</taxon>
        <taxon>Multicrustacea</taxon>
        <taxon>Hexanauplia</taxon>
        <taxon>Copepoda</taxon>
        <taxon>Harpacticoida</taxon>
        <taxon>Harpacticidae</taxon>
        <taxon>Tigriopus</taxon>
    </lineage>
</organism>
<dbReference type="GO" id="GO:0005759">
    <property type="term" value="C:mitochondrial matrix"/>
    <property type="evidence" value="ECO:0007669"/>
    <property type="project" value="TreeGrafter"/>
</dbReference>
<feature type="domain" description="AMP-dependent synthetase/ligase" evidence="6">
    <location>
        <begin position="100"/>
        <end position="507"/>
    </location>
</feature>
<dbReference type="InterPro" id="IPR000873">
    <property type="entry name" value="AMP-dep_synth/lig_dom"/>
</dbReference>
<dbReference type="Pfam" id="PF16177">
    <property type="entry name" value="ACAS_N"/>
    <property type="match status" value="1"/>
</dbReference>
<dbReference type="InterPro" id="IPR045851">
    <property type="entry name" value="AMP-bd_C_sf"/>
</dbReference>
<comment type="catalytic activity">
    <reaction evidence="5">
        <text>butanoate + ATP + CoA = butanoyl-CoA + AMP + diphosphate</text>
        <dbReference type="Rhea" id="RHEA:46172"/>
        <dbReference type="ChEBI" id="CHEBI:17968"/>
        <dbReference type="ChEBI" id="CHEBI:30616"/>
        <dbReference type="ChEBI" id="CHEBI:33019"/>
        <dbReference type="ChEBI" id="CHEBI:57287"/>
        <dbReference type="ChEBI" id="CHEBI:57371"/>
        <dbReference type="ChEBI" id="CHEBI:456215"/>
    </reaction>
    <physiologicalReaction direction="left-to-right" evidence="5">
        <dbReference type="Rhea" id="RHEA:46173"/>
    </physiologicalReaction>
</comment>
<dbReference type="EC" id="6.2.1.1" evidence="2"/>
<evidence type="ECO:0000256" key="2">
    <source>
        <dbReference type="ARBA" id="ARBA00013275"/>
    </source>
</evidence>
<proteinExistence type="inferred from homology"/>
<dbReference type="AlphaFoldDB" id="A0A553P8P1"/>
<comment type="similarity">
    <text evidence="1">Belongs to the ATP-dependent AMP-binding enzyme family.</text>
</comment>
<dbReference type="GO" id="GO:0050218">
    <property type="term" value="F:propionate-CoA ligase activity"/>
    <property type="evidence" value="ECO:0007669"/>
    <property type="project" value="TreeGrafter"/>
</dbReference>
<evidence type="ECO:0000313" key="9">
    <source>
        <dbReference type="Proteomes" id="UP000318571"/>
    </source>
</evidence>
<dbReference type="InterPro" id="IPR032387">
    <property type="entry name" value="ACAS_N"/>
</dbReference>
<evidence type="ECO:0000259" key="7">
    <source>
        <dbReference type="Pfam" id="PF16177"/>
    </source>
</evidence>
<gene>
    <name evidence="8" type="ORF">TCAL_05040</name>
</gene>
<keyword evidence="9" id="KW-1185">Reference proteome</keyword>
<evidence type="ECO:0000313" key="8">
    <source>
        <dbReference type="EMBL" id="TRY74036.1"/>
    </source>
</evidence>
<evidence type="ECO:0000256" key="5">
    <source>
        <dbReference type="ARBA" id="ARBA00047935"/>
    </source>
</evidence>
<dbReference type="PANTHER" id="PTHR43347">
    <property type="entry name" value="ACYL-COA SYNTHETASE"/>
    <property type="match status" value="1"/>
</dbReference>
<dbReference type="GO" id="GO:0003987">
    <property type="term" value="F:acetate-CoA ligase activity"/>
    <property type="evidence" value="ECO:0007669"/>
    <property type="project" value="UniProtKB-EC"/>
</dbReference>
<dbReference type="Pfam" id="PF00501">
    <property type="entry name" value="AMP-binding"/>
    <property type="match status" value="1"/>
</dbReference>
<dbReference type="InterPro" id="IPR042099">
    <property type="entry name" value="ANL_N_sf"/>
</dbReference>
<dbReference type="Gene3D" id="3.40.50.12780">
    <property type="entry name" value="N-terminal domain of ligase-like"/>
    <property type="match status" value="2"/>
</dbReference>
<dbReference type="Gene3D" id="3.30.300.30">
    <property type="match status" value="1"/>
</dbReference>
<dbReference type="Proteomes" id="UP000318571">
    <property type="component" value="Chromosome 3"/>
</dbReference>
<feature type="domain" description="Acetyl-coenzyme A synthetase N-terminal" evidence="7">
    <location>
        <begin position="39"/>
        <end position="93"/>
    </location>
</feature>
<dbReference type="EMBL" id="VCGU01000007">
    <property type="protein sequence ID" value="TRY74036.1"/>
    <property type="molecule type" value="Genomic_DNA"/>
</dbReference>
<comment type="caution">
    <text evidence="8">The sequence shown here is derived from an EMBL/GenBank/DDBJ whole genome shotgun (WGS) entry which is preliminary data.</text>
</comment>
<evidence type="ECO:0000256" key="1">
    <source>
        <dbReference type="ARBA" id="ARBA00006432"/>
    </source>
</evidence>
<dbReference type="STRING" id="6832.A0A553P8P1"/>
<accession>A0A553P8P1</accession>